<proteinExistence type="predicted"/>
<dbReference type="EMBL" id="WWCX01000001">
    <property type="protein sequence ID" value="MYM92679.1"/>
    <property type="molecule type" value="Genomic_DNA"/>
</dbReference>
<feature type="compositionally biased region" description="Low complexity" evidence="1">
    <location>
        <begin position="21"/>
        <end position="33"/>
    </location>
</feature>
<evidence type="ECO:0000313" key="3">
    <source>
        <dbReference type="Proteomes" id="UP000447355"/>
    </source>
</evidence>
<sequence length="73" mass="7194">MGILNGVEQLPDDEGESVPNDGSDAPAGGSSSPHPKWEAGVQGYQTTRDGSGGTTSSGDDADTSKGNKGNGST</sequence>
<dbReference type="RefSeq" id="WP_161081937.1">
    <property type="nucleotide sequence ID" value="NZ_WWCX01000001.1"/>
</dbReference>
<dbReference type="Proteomes" id="UP000447355">
    <property type="component" value="Unassembled WGS sequence"/>
</dbReference>
<gene>
    <name evidence="2" type="ORF">GTP90_02250</name>
</gene>
<dbReference type="AlphaFoldDB" id="A0A845GJ48"/>
<evidence type="ECO:0000256" key="1">
    <source>
        <dbReference type="SAM" id="MobiDB-lite"/>
    </source>
</evidence>
<comment type="caution">
    <text evidence="2">The sequence shown here is derived from an EMBL/GenBank/DDBJ whole genome shotgun (WGS) entry which is preliminary data.</text>
</comment>
<evidence type="ECO:0000313" key="2">
    <source>
        <dbReference type="EMBL" id="MYM92679.1"/>
    </source>
</evidence>
<organism evidence="2 3">
    <name type="scientific">Duganella vulcania</name>
    <dbReference type="NCBI Taxonomy" id="2692166"/>
    <lineage>
        <taxon>Bacteria</taxon>
        <taxon>Pseudomonadati</taxon>
        <taxon>Pseudomonadota</taxon>
        <taxon>Betaproteobacteria</taxon>
        <taxon>Burkholderiales</taxon>
        <taxon>Oxalobacteraceae</taxon>
        <taxon>Telluria group</taxon>
        <taxon>Duganella</taxon>
    </lineage>
</organism>
<name>A0A845GJ48_9BURK</name>
<reference evidence="2" key="1">
    <citation type="submission" date="2019-12" db="EMBL/GenBank/DDBJ databases">
        <title>Novel species isolated from a subtropical stream in China.</title>
        <authorList>
            <person name="Lu H."/>
        </authorList>
    </citation>
    <scope>NUCLEOTIDE SEQUENCE [LARGE SCALE GENOMIC DNA]</scope>
    <source>
        <strain evidence="2">FT81W</strain>
    </source>
</reference>
<feature type="region of interest" description="Disordered" evidence="1">
    <location>
        <begin position="1"/>
        <end position="73"/>
    </location>
</feature>
<accession>A0A845GJ48</accession>
<protein>
    <submittedName>
        <fullName evidence="2">Uncharacterized protein</fullName>
    </submittedName>
</protein>